<protein>
    <submittedName>
        <fullName evidence="1">Uncharacterized protein</fullName>
    </submittedName>
</protein>
<reference evidence="1" key="1">
    <citation type="submission" date="2014-11" db="EMBL/GenBank/DDBJ databases">
        <authorList>
            <person name="Amaro Gonzalez C."/>
        </authorList>
    </citation>
    <scope>NUCLEOTIDE SEQUENCE</scope>
</reference>
<name>A0A0E9UBI6_ANGAN</name>
<sequence length="28" mass="3253">MYRIYLRIIMTASGVRTCSCDVNSISWI</sequence>
<organism evidence="1">
    <name type="scientific">Anguilla anguilla</name>
    <name type="common">European freshwater eel</name>
    <name type="synonym">Muraena anguilla</name>
    <dbReference type="NCBI Taxonomy" id="7936"/>
    <lineage>
        <taxon>Eukaryota</taxon>
        <taxon>Metazoa</taxon>
        <taxon>Chordata</taxon>
        <taxon>Craniata</taxon>
        <taxon>Vertebrata</taxon>
        <taxon>Euteleostomi</taxon>
        <taxon>Actinopterygii</taxon>
        <taxon>Neopterygii</taxon>
        <taxon>Teleostei</taxon>
        <taxon>Anguilliformes</taxon>
        <taxon>Anguillidae</taxon>
        <taxon>Anguilla</taxon>
    </lineage>
</organism>
<evidence type="ECO:0000313" key="1">
    <source>
        <dbReference type="EMBL" id="JAH62308.1"/>
    </source>
</evidence>
<proteinExistence type="predicted"/>
<dbReference type="EMBL" id="GBXM01046269">
    <property type="protein sequence ID" value="JAH62308.1"/>
    <property type="molecule type" value="Transcribed_RNA"/>
</dbReference>
<accession>A0A0E9UBI6</accession>
<dbReference type="AlphaFoldDB" id="A0A0E9UBI6"/>
<reference evidence="1" key="2">
    <citation type="journal article" date="2015" name="Fish Shellfish Immunol.">
        <title>Early steps in the European eel (Anguilla anguilla)-Vibrio vulnificus interaction in the gills: Role of the RtxA13 toxin.</title>
        <authorList>
            <person name="Callol A."/>
            <person name="Pajuelo D."/>
            <person name="Ebbesson L."/>
            <person name="Teles M."/>
            <person name="MacKenzie S."/>
            <person name="Amaro C."/>
        </authorList>
    </citation>
    <scope>NUCLEOTIDE SEQUENCE</scope>
</reference>